<organism evidence="2 3">
    <name type="scientific">Mycolicibacterium novocastrense</name>
    <name type="common">Mycobacterium novocastrense</name>
    <dbReference type="NCBI Taxonomy" id="59813"/>
    <lineage>
        <taxon>Bacteria</taxon>
        <taxon>Bacillati</taxon>
        <taxon>Actinomycetota</taxon>
        <taxon>Actinomycetes</taxon>
        <taxon>Mycobacteriales</taxon>
        <taxon>Mycobacteriaceae</taxon>
        <taxon>Mycolicibacterium</taxon>
    </lineage>
</organism>
<evidence type="ECO:0000313" key="3">
    <source>
        <dbReference type="Proteomes" id="UP000069773"/>
    </source>
</evidence>
<gene>
    <name evidence="2" type="ORF">RMCN_3545</name>
</gene>
<evidence type="ECO:0000256" key="1">
    <source>
        <dbReference type="SAM" id="MobiDB-lite"/>
    </source>
</evidence>
<feature type="compositionally biased region" description="Polar residues" evidence="1">
    <location>
        <begin position="177"/>
        <end position="189"/>
    </location>
</feature>
<dbReference type="Proteomes" id="UP000069773">
    <property type="component" value="Unassembled WGS sequence"/>
</dbReference>
<reference evidence="2 3" key="1">
    <citation type="journal article" date="2016" name="Genome Announc.">
        <title>Draft Genome Sequences of Five Rapidly Growing Mycobacterium Species, M. thermoresistibile, M. fortuitum subsp. acetamidolyticum, M. canariasense, M. brisbanense, and M. novocastrense.</title>
        <authorList>
            <person name="Katahira K."/>
            <person name="Ogura Y."/>
            <person name="Gotoh Y."/>
            <person name="Hayashi T."/>
        </authorList>
    </citation>
    <scope>NUCLEOTIDE SEQUENCE [LARGE SCALE GENOMIC DNA]</scope>
    <source>
        <strain evidence="2 3">JCM18114</strain>
    </source>
</reference>
<proteinExistence type="predicted"/>
<dbReference type="EMBL" id="BCTA01000038">
    <property type="protein sequence ID" value="GAT10412.1"/>
    <property type="molecule type" value="Genomic_DNA"/>
</dbReference>
<name>A0ABQ0KLD9_MYCNV</name>
<evidence type="ECO:0000313" key="2">
    <source>
        <dbReference type="EMBL" id="GAT10412.1"/>
    </source>
</evidence>
<keyword evidence="3" id="KW-1185">Reference proteome</keyword>
<comment type="caution">
    <text evidence="2">The sequence shown here is derived from an EMBL/GenBank/DDBJ whole genome shotgun (WGS) entry which is preliminary data.</text>
</comment>
<accession>A0ABQ0KLD9</accession>
<feature type="region of interest" description="Disordered" evidence="1">
    <location>
        <begin position="173"/>
        <end position="206"/>
    </location>
</feature>
<protein>
    <submittedName>
        <fullName evidence="2">Uncharacterized protein</fullName>
    </submittedName>
</protein>
<sequence>MCKAAHETGGPKRCSGDARATLERSTADLSALKRVEAALRVEADESLFEPMTSAAGHTLQVLKTRWYGLRTFGAHCGGCDRFVTPEGGFTSPADAHQWAQAYAASDCAPDPAVLAGIGADEPYAPMSTAEADQMAKEYSAGVHKPRVVPTRYRGLHTWSVFCPGCHEQISPPGGYGQASTALQQANSGCPNAREEQGSGPAPAITR</sequence>